<keyword evidence="1" id="KW-0472">Membrane</keyword>
<name>A0A1T5LWZ5_9GAMM</name>
<dbReference type="EMBL" id="FUZV01000002">
    <property type="protein sequence ID" value="SKC80462.1"/>
    <property type="molecule type" value="Genomic_DNA"/>
</dbReference>
<dbReference type="AlphaFoldDB" id="A0A1T5LWZ5"/>
<evidence type="ECO:0000256" key="1">
    <source>
        <dbReference type="SAM" id="Phobius"/>
    </source>
</evidence>
<feature type="transmembrane region" description="Helical" evidence="1">
    <location>
        <begin position="334"/>
        <end position="353"/>
    </location>
</feature>
<keyword evidence="3" id="KW-1185">Reference proteome</keyword>
<protein>
    <recommendedName>
        <fullName evidence="4">4-amino-4-deoxy-L-arabinose transferase</fullName>
    </recommendedName>
</protein>
<evidence type="ECO:0000313" key="2">
    <source>
        <dbReference type="EMBL" id="SKC80462.1"/>
    </source>
</evidence>
<feature type="transmembrane region" description="Helical" evidence="1">
    <location>
        <begin position="310"/>
        <end position="328"/>
    </location>
</feature>
<feature type="transmembrane region" description="Helical" evidence="1">
    <location>
        <begin position="360"/>
        <end position="378"/>
    </location>
</feature>
<accession>A0A1T5LWZ5</accession>
<evidence type="ECO:0000313" key="3">
    <source>
        <dbReference type="Proteomes" id="UP000190341"/>
    </source>
</evidence>
<feature type="transmembrane region" description="Helical" evidence="1">
    <location>
        <begin position="86"/>
        <end position="108"/>
    </location>
</feature>
<organism evidence="2 3">
    <name type="scientific">Pseudoxanthomonas indica</name>
    <dbReference type="NCBI Taxonomy" id="428993"/>
    <lineage>
        <taxon>Bacteria</taxon>
        <taxon>Pseudomonadati</taxon>
        <taxon>Pseudomonadota</taxon>
        <taxon>Gammaproteobacteria</taxon>
        <taxon>Lysobacterales</taxon>
        <taxon>Lysobacteraceae</taxon>
        <taxon>Pseudoxanthomonas</taxon>
    </lineage>
</organism>
<feature type="transmembrane region" description="Helical" evidence="1">
    <location>
        <begin position="266"/>
        <end position="290"/>
    </location>
</feature>
<evidence type="ECO:0008006" key="4">
    <source>
        <dbReference type="Google" id="ProtNLM"/>
    </source>
</evidence>
<sequence>MGRQLRFLFSLLLVVFGLLAMALRFHASHDLDDVFFNSDAMYLPTLFADVLAGSGELDHWYLTPAPYFFPDYLLFLPAYLITSVPFLQISVVSLLQVVVTLLLLAWLARRMRVRAPWTAAISIWLCLCWLAWNAGEPFAFLLVGSYHFGVFLGALACVALWFAHLQAGSSWRSVPLWMTCLLAAALTFSDQLFLVQAVTPFLAINLLQSAGDGALARKRLLQAIAVAGSSLVGSSLYPALVEHPMRYPVQLGLGQWERNARLLSEVLATLATGHLLYTLVLVAFLVLALVTIRRWRACAGSDEIHLGGRLTGFVLLSAAAACAVTLLHEGSPVALRYVIPMALWPVVATGMLCALRFRRVFVPVASSLSVLLVLSLLWQAGGEARAHGLRLRQYPDDIACIDQALSASNARHGIAEYWDAKQVQNLSRHRLRIAQYFDNLLEMRWITTADYYPTRYDFAIVGQQPDGKLSPLLTRVEDINGAAPTQVQCGKRLLLIYGRNRLRTVADLQLPGDRRRWRGCDLPTQIGTAEPDCEIGKRAPDLQGFLSFGPYVRLPAGNYRARVRYESEEAVGVPVGRWDVAVTVGQDLQVLQSAPLLGSGLQETQASGAFAVDTAQSAGLIEVRTVAEAPGAMKVIAVELERLP</sequence>
<feature type="transmembrane region" description="Helical" evidence="1">
    <location>
        <begin position="138"/>
        <end position="162"/>
    </location>
</feature>
<reference evidence="2 3" key="1">
    <citation type="submission" date="2017-02" db="EMBL/GenBank/DDBJ databases">
        <authorList>
            <person name="Peterson S.W."/>
        </authorList>
    </citation>
    <scope>NUCLEOTIDE SEQUENCE [LARGE SCALE GENOMIC DNA]</scope>
    <source>
        <strain evidence="2 3">P15</strain>
    </source>
</reference>
<feature type="transmembrane region" description="Helical" evidence="1">
    <location>
        <begin position="169"/>
        <end position="186"/>
    </location>
</feature>
<dbReference type="Proteomes" id="UP000190341">
    <property type="component" value="Unassembled WGS sequence"/>
</dbReference>
<keyword evidence="1" id="KW-0812">Transmembrane</keyword>
<dbReference type="STRING" id="428993.SAMN06296058_3313"/>
<keyword evidence="1" id="KW-1133">Transmembrane helix</keyword>
<gene>
    <name evidence="2" type="ORF">SAMN06296058_3313</name>
</gene>
<proteinExistence type="predicted"/>
<feature type="transmembrane region" description="Helical" evidence="1">
    <location>
        <begin position="115"/>
        <end position="132"/>
    </location>
</feature>